<dbReference type="GO" id="GO:0006303">
    <property type="term" value="P:double-strand break repair via nonhomologous end joining"/>
    <property type="evidence" value="ECO:0007669"/>
    <property type="project" value="TreeGrafter"/>
</dbReference>
<dbReference type="GO" id="GO:0035312">
    <property type="term" value="F:5'-3' DNA exonuclease activity"/>
    <property type="evidence" value="ECO:0007669"/>
    <property type="project" value="TreeGrafter"/>
</dbReference>
<evidence type="ECO:0000256" key="3">
    <source>
        <dbReference type="ARBA" id="ARBA00022839"/>
    </source>
</evidence>
<keyword evidence="6" id="KW-1185">Reference proteome</keyword>
<evidence type="ECO:0000313" key="5">
    <source>
        <dbReference type="EMBL" id="PWZ01452.1"/>
    </source>
</evidence>
<name>A0A317XTN4_9BASI</name>
<accession>A0A317XTN4</accession>
<proteinExistence type="predicted"/>
<dbReference type="PANTHER" id="PTHR23240:SF8">
    <property type="entry name" value="PROTEIN ARTEMIS"/>
    <property type="match status" value="1"/>
</dbReference>
<feature type="compositionally biased region" description="Polar residues" evidence="4">
    <location>
        <begin position="592"/>
        <end position="610"/>
    </location>
</feature>
<feature type="region of interest" description="Disordered" evidence="4">
    <location>
        <begin position="430"/>
        <end position="460"/>
    </location>
</feature>
<evidence type="ECO:0008006" key="7">
    <source>
        <dbReference type="Google" id="ProtNLM"/>
    </source>
</evidence>
<organism evidence="5 6">
    <name type="scientific">Testicularia cyperi</name>
    <dbReference type="NCBI Taxonomy" id="1882483"/>
    <lineage>
        <taxon>Eukaryota</taxon>
        <taxon>Fungi</taxon>
        <taxon>Dikarya</taxon>
        <taxon>Basidiomycota</taxon>
        <taxon>Ustilaginomycotina</taxon>
        <taxon>Ustilaginomycetes</taxon>
        <taxon>Ustilaginales</taxon>
        <taxon>Anthracoideaceae</taxon>
        <taxon>Testicularia</taxon>
    </lineage>
</organism>
<protein>
    <recommendedName>
        <fullName evidence="7">DNA repair metallo-beta-lactamase domain-containing protein</fullName>
    </recommendedName>
</protein>
<evidence type="ECO:0000313" key="6">
    <source>
        <dbReference type="Proteomes" id="UP000246740"/>
    </source>
</evidence>
<dbReference type="GO" id="GO:0036297">
    <property type="term" value="P:interstrand cross-link repair"/>
    <property type="evidence" value="ECO:0007669"/>
    <property type="project" value="TreeGrafter"/>
</dbReference>
<evidence type="ECO:0000256" key="1">
    <source>
        <dbReference type="ARBA" id="ARBA00022722"/>
    </source>
</evidence>
<feature type="compositionally biased region" description="Basic and acidic residues" evidence="4">
    <location>
        <begin position="738"/>
        <end position="755"/>
    </location>
</feature>
<reference evidence="5 6" key="1">
    <citation type="journal article" date="2018" name="Mol. Biol. Evol.">
        <title>Broad Genomic Sampling Reveals a Smut Pathogenic Ancestry of the Fungal Clade Ustilaginomycotina.</title>
        <authorList>
            <person name="Kijpornyongpan T."/>
            <person name="Mondo S.J."/>
            <person name="Barry K."/>
            <person name="Sandor L."/>
            <person name="Lee J."/>
            <person name="Lipzen A."/>
            <person name="Pangilinan J."/>
            <person name="LaButti K."/>
            <person name="Hainaut M."/>
            <person name="Henrissat B."/>
            <person name="Grigoriev I.V."/>
            <person name="Spatafora J.W."/>
            <person name="Aime M.C."/>
        </authorList>
    </citation>
    <scope>NUCLEOTIDE SEQUENCE [LARGE SCALE GENOMIC DNA]</scope>
    <source>
        <strain evidence="5 6">MCA 3645</strain>
    </source>
</reference>
<feature type="region of interest" description="Disordered" evidence="4">
    <location>
        <begin position="588"/>
        <end position="610"/>
    </location>
</feature>
<feature type="region of interest" description="Disordered" evidence="4">
    <location>
        <begin position="731"/>
        <end position="767"/>
    </location>
</feature>
<gene>
    <name evidence="5" type="ORF">BCV70DRAFT_152212</name>
</gene>
<keyword evidence="3" id="KW-0269">Exonuclease</keyword>
<dbReference type="Gene3D" id="3.40.50.12650">
    <property type="match status" value="1"/>
</dbReference>
<dbReference type="Proteomes" id="UP000246740">
    <property type="component" value="Unassembled WGS sequence"/>
</dbReference>
<dbReference type="InterPro" id="IPR036866">
    <property type="entry name" value="RibonucZ/Hydroxyglut_hydro"/>
</dbReference>
<dbReference type="STRING" id="1882483.A0A317XTN4"/>
<dbReference type="OrthoDB" id="5561659at2759"/>
<feature type="region of interest" description="Disordered" evidence="4">
    <location>
        <begin position="240"/>
        <end position="291"/>
    </location>
</feature>
<evidence type="ECO:0000256" key="4">
    <source>
        <dbReference type="SAM" id="MobiDB-lite"/>
    </source>
</evidence>
<sequence>MTNSHGYILEYPRIRVDRFDQANIPLPPSLHAHGRSIVTEDSEQDAFAAAFAPGQTHFDKPLLYLLTHIHTDHLKGLDRPGITAPIYCSYATKNLLLRYERQKSRIERDKAGQHEAKPRVVRPYAHLFISDEHATAKSRLSGYQADALELLRPLPYNTPTRVPYTPTTSVTLTLIESNHMCGGAMFLVEGDNGAALHTGDFRAEEWWCDAVLRNPLLSKYTAWQWKGRVKSCYDAELENHDRSTTHSSGPEEWAHHNESLGRKSSTAELGDEGGSACQNTDPDSQTLNPTCYQPRQRMPLRLENIYLDTELLMCNEKVPSKQQACLDMIDLMRLYPADTVFFLNSWTWGYEHMLIATAKAFGSKIHVDRFKAIMFRAARNEWPFLSEIVTPEPTKTRFHACERNNMCAHLRHLASRCDPQDSRNQGLLQQVVSSHSQTDSDSPDERSRWGKPQNQPSPLLVYVNPGQVSADQWPKMFSDTKLRLRTALRGETSWPEALIVPLERHSTLPEIQHFVGLFRPKTVSPNTILDPKGGLDYYLLHHLFGHLLASPAAGRRLAREGLALLGDQTWSFYQNQIALARQQAQRCAGDSTEVQPRQSGSQSDFGPARNNSLDAVELDHLSRLRGISVKGIMMQNMAGNLAAMLEIERWRKASGTEEPASQYQEETDQFFSHISGDHSQANVAKAGMGASSVDYDADHHQEPDCHYPGPLRATVPAEAYLNSRIRQREPSKSIGDFLEPRKRSCPLPRERDADRGIGSQPSPRFDQQTLTHLSLTAANKSQSIMHSRGHAASLEKDISTLLTEDLANRYLNVLIHHFKVPFNRSASQSYTEMWGKVRKILPTEARKTEEHWFRETGIMPPHW</sequence>
<feature type="compositionally biased region" description="Polar residues" evidence="4">
    <location>
        <begin position="430"/>
        <end position="440"/>
    </location>
</feature>
<dbReference type="InParanoid" id="A0A317XTN4"/>
<keyword evidence="1" id="KW-0540">Nuclease</keyword>
<feature type="compositionally biased region" description="Polar residues" evidence="4">
    <location>
        <begin position="276"/>
        <end position="291"/>
    </location>
</feature>
<evidence type="ECO:0000256" key="2">
    <source>
        <dbReference type="ARBA" id="ARBA00022801"/>
    </source>
</evidence>
<dbReference type="Gene3D" id="3.60.15.10">
    <property type="entry name" value="Ribonuclease Z/Hydroxyacylglutathione hydrolase-like"/>
    <property type="match status" value="2"/>
</dbReference>
<dbReference type="EMBL" id="KZ819190">
    <property type="protein sequence ID" value="PWZ01452.1"/>
    <property type="molecule type" value="Genomic_DNA"/>
</dbReference>
<dbReference type="SUPFAM" id="SSF56281">
    <property type="entry name" value="Metallo-hydrolase/oxidoreductase"/>
    <property type="match status" value="1"/>
</dbReference>
<dbReference type="GO" id="GO:0000723">
    <property type="term" value="P:telomere maintenance"/>
    <property type="evidence" value="ECO:0007669"/>
    <property type="project" value="TreeGrafter"/>
</dbReference>
<dbReference type="GO" id="GO:0003684">
    <property type="term" value="F:damaged DNA binding"/>
    <property type="evidence" value="ECO:0007669"/>
    <property type="project" value="TreeGrafter"/>
</dbReference>
<keyword evidence="2" id="KW-0378">Hydrolase</keyword>
<dbReference type="AlphaFoldDB" id="A0A317XTN4"/>
<dbReference type="PANTHER" id="PTHR23240">
    <property type="entry name" value="DNA CROSS-LINK REPAIR PROTEIN PSO2/SNM1-RELATED"/>
    <property type="match status" value="1"/>
</dbReference>
<feature type="compositionally biased region" description="Basic and acidic residues" evidence="4">
    <location>
        <begin position="252"/>
        <end position="261"/>
    </location>
</feature>
<feature type="non-terminal residue" evidence="5">
    <location>
        <position position="863"/>
    </location>
</feature>